<reference evidence="2" key="1">
    <citation type="submission" date="2024-05" db="EMBL/GenBank/DDBJ databases">
        <title>Genome sequencing of novel strain.</title>
        <authorList>
            <person name="Ganbat D."/>
            <person name="Ganbat S."/>
            <person name="Lee S.-J."/>
        </authorList>
    </citation>
    <scope>NUCLEOTIDE SEQUENCE</scope>
    <source>
        <strain evidence="2">SMD15-11</strain>
    </source>
</reference>
<accession>A0AB39UYK6</accession>
<dbReference type="EMBL" id="CP154858">
    <property type="protein sequence ID" value="XDT73168.1"/>
    <property type="molecule type" value="Genomic_DNA"/>
</dbReference>
<keyword evidence="2" id="KW-0282">Flagellum</keyword>
<dbReference type="RefSeq" id="WP_369602162.1">
    <property type="nucleotide sequence ID" value="NZ_CP154858.1"/>
</dbReference>
<dbReference type="PANTHER" id="PTHR37166">
    <property type="entry name" value="PROTEIN FLAG"/>
    <property type="match status" value="1"/>
</dbReference>
<gene>
    <name evidence="2" type="ORF">AAIA72_04090</name>
</gene>
<feature type="compositionally biased region" description="Low complexity" evidence="1">
    <location>
        <begin position="21"/>
        <end position="32"/>
    </location>
</feature>
<keyword evidence="2" id="KW-0969">Cilium</keyword>
<dbReference type="Gene3D" id="3.30.160.170">
    <property type="entry name" value="FlaG-like"/>
    <property type="match status" value="1"/>
</dbReference>
<organism evidence="2">
    <name type="scientific">Thermohahella caldifontis</name>
    <dbReference type="NCBI Taxonomy" id="3142973"/>
    <lineage>
        <taxon>Bacteria</taxon>
        <taxon>Pseudomonadati</taxon>
        <taxon>Pseudomonadota</taxon>
        <taxon>Gammaproteobacteria</taxon>
        <taxon>Oceanospirillales</taxon>
        <taxon>Hahellaceae</taxon>
        <taxon>Thermohahella</taxon>
    </lineage>
</organism>
<dbReference type="Pfam" id="PF03646">
    <property type="entry name" value="FlaG"/>
    <property type="match status" value="1"/>
</dbReference>
<dbReference type="PANTHER" id="PTHR37166:SF1">
    <property type="entry name" value="PROTEIN FLAG"/>
    <property type="match status" value="1"/>
</dbReference>
<keyword evidence="2" id="KW-0966">Cell projection</keyword>
<name>A0AB39UYK6_9GAMM</name>
<feature type="region of interest" description="Disordered" evidence="1">
    <location>
        <begin position="15"/>
        <end position="67"/>
    </location>
</feature>
<protein>
    <submittedName>
        <fullName evidence="2">Flagellar protein FlaG</fullName>
    </submittedName>
</protein>
<sequence length="144" mass="15657">MNDLKYTDLGNMTLAGRGRLSAPAPSAVAQPPDQTSPARAQDVPAPSAKPDSPDASQSAVAREKAQIEDERQALKEAVSHLNEYVQTVQRDLKFELDDASGKTVVTVVDRQTQEVIRQIPDEVALRLARNLQDEQPVNLISTSV</sequence>
<dbReference type="SUPFAM" id="SSF160214">
    <property type="entry name" value="FlaG-like"/>
    <property type="match status" value="1"/>
</dbReference>
<dbReference type="KEGG" id="tcd:AAIA72_04090"/>
<evidence type="ECO:0000313" key="2">
    <source>
        <dbReference type="EMBL" id="XDT73168.1"/>
    </source>
</evidence>
<proteinExistence type="predicted"/>
<evidence type="ECO:0000256" key="1">
    <source>
        <dbReference type="SAM" id="MobiDB-lite"/>
    </source>
</evidence>
<dbReference type="AlphaFoldDB" id="A0AB39UYK6"/>
<feature type="compositionally biased region" description="Low complexity" evidence="1">
    <location>
        <begin position="44"/>
        <end position="59"/>
    </location>
</feature>
<dbReference type="InterPro" id="IPR035924">
    <property type="entry name" value="FlaG-like_sf"/>
</dbReference>
<dbReference type="InterPro" id="IPR005186">
    <property type="entry name" value="FlaG"/>
</dbReference>